<dbReference type="SUPFAM" id="SSF51055">
    <property type="entry name" value="Carbohydrate binding domain"/>
    <property type="match status" value="1"/>
</dbReference>
<name>A0ABU6DWL5_9GAMM</name>
<dbReference type="InterPro" id="IPR036573">
    <property type="entry name" value="CBM_sf_5/12"/>
</dbReference>
<evidence type="ECO:0000313" key="1">
    <source>
        <dbReference type="EMBL" id="MEB5477273.1"/>
    </source>
</evidence>
<dbReference type="Proteomes" id="UP001339883">
    <property type="component" value="Unassembled WGS sequence"/>
</dbReference>
<keyword evidence="2" id="KW-1185">Reference proteome</keyword>
<evidence type="ECO:0000313" key="2">
    <source>
        <dbReference type="Proteomes" id="UP001339883"/>
    </source>
</evidence>
<sequence length="694" mass="77213">MVKTVLVKNNFSSGELSPLLSTRTDVQQYNNGAKQLTNIIPLVEGGIRKRPGTYFRALVSDAVRLLPFVVNSETPYLLIFKPSQIIVYNPRTYEIINTLTSPYTAKQIPDIQFVQYRYSMFITHSDVAPYRFRCSKDFTNWEMAKFSFTHPPLSEDNARSPFRKATPSAKEVGAYVTVSLDSTAEWDEKQNYLAGDVVTYNKIYYQAILDSLAKTPSASNMYWAQVDSSTADVFSESDIGSYISINTGIIKITKFITTTQIGGEVVKGFDSVKKAIERAWTITPPAFNDSSGYPRCVTFFKQRLVLANTKTTPNKIWFSAVGGNANFLETTEDSDAFSVVSASGLSNSILFLEATRGVVCLTSGGEYMVSSSGGLTPTTVEINEHTSYGSYPMTKPCRVGNELLFVQRGGERLRALSYRYEVDGLVSPEISVLSSHIGEIHGGIEEITYQQEPESVVWCKLGDGKVASITFNRDQEVIAWAQQDFGGTVLSMCSVPTKLGNDQCFMLINRNGTLCLEEIDFDANMDSQRTLAVSNESVNIADAMYLQTYQLLSANSGNYYSIDFEKNNNVLSLVDTDGEENKLQLGQPISSTVVLFPPEIAQAPQTSIISKAKISRIAFFFRNTRGPVFNGKDLELFKFDANNPFNAQQLFTGRHLYEGGHFSDLYDLPLEITLNKPLPFHMQALAIEITINER</sequence>
<comment type="caution">
    <text evidence="1">The sequence shown here is derived from an EMBL/GenBank/DDBJ whole genome shotgun (WGS) entry which is preliminary data.</text>
</comment>
<dbReference type="EMBL" id="VTDN01000007">
    <property type="protein sequence ID" value="MEB5477273.1"/>
    <property type="molecule type" value="Genomic_DNA"/>
</dbReference>
<organism evidence="1 2">
    <name type="scientific">Acinetobacter pollinis</name>
    <dbReference type="NCBI Taxonomy" id="2605270"/>
    <lineage>
        <taxon>Bacteria</taxon>
        <taxon>Pseudomonadati</taxon>
        <taxon>Pseudomonadota</taxon>
        <taxon>Gammaproteobacteria</taxon>
        <taxon>Moraxellales</taxon>
        <taxon>Moraxellaceae</taxon>
        <taxon>Acinetobacter</taxon>
    </lineage>
</organism>
<dbReference type="Pfam" id="PF25675">
    <property type="entry name" value="Phage_nozzle"/>
    <property type="match status" value="1"/>
</dbReference>
<accession>A0ABU6DWL5</accession>
<dbReference type="InterPro" id="IPR058003">
    <property type="entry name" value="Phage_gp12"/>
</dbReference>
<reference evidence="1 2" key="1">
    <citation type="submission" date="2019-08" db="EMBL/GenBank/DDBJ databases">
        <title>Five species of Acinetobacter isolated from floral nectar and animal pollinators.</title>
        <authorList>
            <person name="Hendry T.A."/>
        </authorList>
    </citation>
    <scope>NUCLEOTIDE SEQUENCE [LARGE SCALE GENOMIC DNA]</scope>
    <source>
        <strain evidence="1 2">MD18.27</strain>
    </source>
</reference>
<protein>
    <submittedName>
        <fullName evidence="1">Carbohydrate-binding protein</fullName>
    </submittedName>
</protein>
<gene>
    <name evidence="1" type="ORF">I2F25_09495</name>
</gene>
<proteinExistence type="predicted"/>
<dbReference type="Gene3D" id="2.10.10.90">
    <property type="match status" value="1"/>
</dbReference>
<dbReference type="RefSeq" id="WP_325775649.1">
    <property type="nucleotide sequence ID" value="NZ_VTDN01000007.1"/>
</dbReference>